<feature type="domain" description="NAD(P)-binding" evidence="1">
    <location>
        <begin position="13"/>
        <end position="165"/>
    </location>
</feature>
<accession>A0A9W9IZU8</accession>
<dbReference type="AlphaFoldDB" id="A0A9W9IZU8"/>
<dbReference type="OrthoDB" id="419598at2759"/>
<dbReference type="InterPro" id="IPR036291">
    <property type="entry name" value="NAD(P)-bd_dom_sf"/>
</dbReference>
<organism evidence="2 3">
    <name type="scientific">Penicillium cf. griseofulvum</name>
    <dbReference type="NCBI Taxonomy" id="2972120"/>
    <lineage>
        <taxon>Eukaryota</taxon>
        <taxon>Fungi</taxon>
        <taxon>Dikarya</taxon>
        <taxon>Ascomycota</taxon>
        <taxon>Pezizomycotina</taxon>
        <taxon>Eurotiomycetes</taxon>
        <taxon>Eurotiomycetidae</taxon>
        <taxon>Eurotiales</taxon>
        <taxon>Aspergillaceae</taxon>
        <taxon>Penicillium</taxon>
    </lineage>
</organism>
<dbReference type="Proteomes" id="UP001150879">
    <property type="component" value="Unassembled WGS sequence"/>
</dbReference>
<dbReference type="InterPro" id="IPR051604">
    <property type="entry name" value="Ergot_Alk_Oxidoreductase"/>
</dbReference>
<reference evidence="2" key="1">
    <citation type="submission" date="2022-11" db="EMBL/GenBank/DDBJ databases">
        <authorList>
            <person name="Petersen C."/>
        </authorList>
    </citation>
    <scope>NUCLEOTIDE SEQUENCE</scope>
    <source>
        <strain evidence="2">IBT 16849</strain>
    </source>
</reference>
<dbReference type="Pfam" id="PF13460">
    <property type="entry name" value="NAD_binding_10"/>
    <property type="match status" value="1"/>
</dbReference>
<dbReference type="SUPFAM" id="SSF51735">
    <property type="entry name" value="NAD(P)-binding Rossmann-fold domains"/>
    <property type="match status" value="1"/>
</dbReference>
<dbReference type="PANTHER" id="PTHR43162">
    <property type="match status" value="1"/>
</dbReference>
<dbReference type="InterPro" id="IPR016040">
    <property type="entry name" value="NAD(P)-bd_dom"/>
</dbReference>
<name>A0A9W9IZU8_9EURO</name>
<evidence type="ECO:0000313" key="2">
    <source>
        <dbReference type="EMBL" id="KAJ5185880.1"/>
    </source>
</evidence>
<comment type="caution">
    <text evidence="2">The sequence shown here is derived from an EMBL/GenBank/DDBJ whole genome shotgun (WGS) entry which is preliminary data.</text>
</comment>
<dbReference type="Gene3D" id="3.40.50.720">
    <property type="entry name" value="NAD(P)-binding Rossmann-like Domain"/>
    <property type="match status" value="1"/>
</dbReference>
<proteinExistence type="predicted"/>
<dbReference type="PANTHER" id="PTHR43162:SF1">
    <property type="entry name" value="PRESTALK A DIFFERENTIATION PROTEIN A"/>
    <property type="match status" value="1"/>
</dbReference>
<dbReference type="EMBL" id="JAPQKP010000006">
    <property type="protein sequence ID" value="KAJ5185880.1"/>
    <property type="molecule type" value="Genomic_DNA"/>
</dbReference>
<protein>
    <recommendedName>
        <fullName evidence="1">NAD(P)-binding domain-containing protein</fullName>
    </recommendedName>
</protein>
<keyword evidence="3" id="KW-1185">Reference proteome</keyword>
<evidence type="ECO:0000313" key="3">
    <source>
        <dbReference type="Proteomes" id="UP001150879"/>
    </source>
</evidence>
<gene>
    <name evidence="2" type="ORF">N7472_010720</name>
</gene>
<sequence>MSSPYFSSVLIFGATGEVGSAAALEAHARGARVTIAMRDVAKPNERISSEQERAAGLQRITADLTYPETVTRAVHQTGAQAVFIYAVRSSDLMRGAITALRDASIQHVVFLSTGQVKTAGATKGDIRSIKSDHFIPWQHAQIEIGLEDIGLPHTALRAGFFASNPLRIYLDKSIEPKQVNLLAPDVLHDPIDPADIGRVAGAVLVNPRQYSNGYQATNESTPRKDVIYLNGPALLSQAEQWDIINRELAAVGKSPIKVNHVTVEQYLKNMAALHVPDVVAKSLAKSMVETRALYAVEDFEKERGNVGLLTDQEATSFEDFVKREIPRYL</sequence>
<reference evidence="2" key="2">
    <citation type="journal article" date="2023" name="IMA Fungus">
        <title>Comparative genomic study of the Penicillium genus elucidates a diverse pangenome and 15 lateral gene transfer events.</title>
        <authorList>
            <person name="Petersen C."/>
            <person name="Sorensen T."/>
            <person name="Nielsen M.R."/>
            <person name="Sondergaard T.E."/>
            <person name="Sorensen J.L."/>
            <person name="Fitzpatrick D.A."/>
            <person name="Frisvad J.C."/>
            <person name="Nielsen K.L."/>
        </authorList>
    </citation>
    <scope>NUCLEOTIDE SEQUENCE</scope>
    <source>
        <strain evidence="2">IBT 16849</strain>
    </source>
</reference>
<evidence type="ECO:0000259" key="1">
    <source>
        <dbReference type="Pfam" id="PF13460"/>
    </source>
</evidence>